<feature type="signal peptide" evidence="1">
    <location>
        <begin position="1"/>
        <end position="26"/>
    </location>
</feature>
<dbReference type="Proteomes" id="UP000018735">
    <property type="component" value="Chromosome"/>
</dbReference>
<keyword evidence="1" id="KW-0732">Signal</keyword>
<evidence type="ECO:0000256" key="1">
    <source>
        <dbReference type="SAM" id="SignalP"/>
    </source>
</evidence>
<evidence type="ECO:0000313" key="2">
    <source>
        <dbReference type="EMBL" id="AHB99946.2"/>
    </source>
</evidence>
<sequence>MRWEKKKLLVLSLAIMPLMGTLTSCFNPNNEKGKDSQQIKKYDPELALQTNIVKAQDDADIDVYFSSWGVQPFYNLLRLAMLSNKGVHFILMPFHEFQRSINVDALTNFLKNDRVVDQTNEEAIRANSSVIVDDQDDEWYDNSIVTTYVTDLVEKNPDKKIALWSNSDHMRKPYSYSSISA</sequence>
<dbReference type="AlphaFoldDB" id="A0A0F6CLH4"/>
<dbReference type="KEGG" id="mgz:GCW_03915"/>
<dbReference type="PROSITE" id="PS51257">
    <property type="entry name" value="PROKAR_LIPOPROTEIN"/>
    <property type="match status" value="1"/>
</dbReference>
<dbReference type="RefSeq" id="WP_145865221.1">
    <property type="nucleotide sequence ID" value="NC_023030.2"/>
</dbReference>
<name>A0A0F6CLH4_MYCGL</name>
<protein>
    <submittedName>
        <fullName evidence="2">Uncharacterized protein</fullName>
    </submittedName>
</protein>
<dbReference type="EMBL" id="CP006916">
    <property type="protein sequence ID" value="AHB99946.2"/>
    <property type="molecule type" value="Genomic_DNA"/>
</dbReference>
<dbReference type="eggNOG" id="ENOG5031YJW">
    <property type="taxonomic scope" value="Bacteria"/>
</dbReference>
<dbReference type="HOGENOM" id="CLU_1487469_0_0_14"/>
<organism evidence="2 3">
    <name type="scientific">Mycoplasmoides gallisepticum S6</name>
    <dbReference type="NCBI Taxonomy" id="1006581"/>
    <lineage>
        <taxon>Bacteria</taxon>
        <taxon>Bacillati</taxon>
        <taxon>Mycoplasmatota</taxon>
        <taxon>Mycoplasmoidales</taxon>
        <taxon>Mycoplasmoidaceae</taxon>
        <taxon>Mycoplasmoides</taxon>
    </lineage>
</organism>
<evidence type="ECO:0000313" key="3">
    <source>
        <dbReference type="Proteomes" id="UP000018735"/>
    </source>
</evidence>
<reference evidence="2 3" key="1">
    <citation type="journal article" date="2011" name="PLoS ONE">
        <title>Core proteome of the minimal cell: comparative proteomics of three mollicute species.</title>
        <authorList>
            <person name="Fisunov G.Y."/>
            <person name="Alexeev D.G."/>
            <person name="Bazaleev N.A."/>
            <person name="Ladygina V.G."/>
            <person name="Galyamina M.A."/>
            <person name="Kondratov I.G."/>
            <person name="Zhukova N.A."/>
            <person name="Serebryakova M.V."/>
            <person name="Demina I.A."/>
            <person name="Govorun V.M."/>
        </authorList>
    </citation>
    <scope>NUCLEOTIDE SEQUENCE [LARGE SCALE GENOMIC DNA]</scope>
    <source>
        <strain evidence="2 3">S6</strain>
    </source>
</reference>
<feature type="chain" id="PRO_5002500967" evidence="1">
    <location>
        <begin position="27"/>
        <end position="181"/>
    </location>
</feature>
<accession>A0A0F6CLH4</accession>
<gene>
    <name evidence="2" type="ORF">GCW_03915</name>
</gene>
<proteinExistence type="predicted"/>